<organism evidence="5 6">
    <name type="scientific">Leptosia nina</name>
    <dbReference type="NCBI Taxonomy" id="320188"/>
    <lineage>
        <taxon>Eukaryota</taxon>
        <taxon>Metazoa</taxon>
        <taxon>Ecdysozoa</taxon>
        <taxon>Arthropoda</taxon>
        <taxon>Hexapoda</taxon>
        <taxon>Insecta</taxon>
        <taxon>Pterygota</taxon>
        <taxon>Neoptera</taxon>
        <taxon>Endopterygota</taxon>
        <taxon>Lepidoptera</taxon>
        <taxon>Glossata</taxon>
        <taxon>Ditrysia</taxon>
        <taxon>Papilionoidea</taxon>
        <taxon>Pieridae</taxon>
        <taxon>Pierinae</taxon>
        <taxon>Leptosia</taxon>
    </lineage>
</organism>
<evidence type="ECO:0000313" key="5">
    <source>
        <dbReference type="EMBL" id="CAK1543738.1"/>
    </source>
</evidence>
<protein>
    <recommendedName>
        <fullName evidence="4">Choline/carnitine acyltransferase domain-containing protein</fullName>
    </recommendedName>
</protein>
<dbReference type="Proteomes" id="UP001497472">
    <property type="component" value="Unassembled WGS sequence"/>
</dbReference>
<comment type="pathway">
    <text evidence="1">Lipid metabolism; fatty acid beta-oxidation.</text>
</comment>
<evidence type="ECO:0000259" key="4">
    <source>
        <dbReference type="Pfam" id="PF00755"/>
    </source>
</evidence>
<keyword evidence="6" id="KW-1185">Reference proteome</keyword>
<dbReference type="SUPFAM" id="SSF52777">
    <property type="entry name" value="CoA-dependent acyltransferases"/>
    <property type="match status" value="1"/>
</dbReference>
<dbReference type="InterPro" id="IPR000542">
    <property type="entry name" value="Carn_acyl_trans"/>
</dbReference>
<keyword evidence="2" id="KW-0012">Acyltransferase</keyword>
<dbReference type="GO" id="GO:0005737">
    <property type="term" value="C:cytoplasm"/>
    <property type="evidence" value="ECO:0007669"/>
    <property type="project" value="TreeGrafter"/>
</dbReference>
<keyword evidence="2" id="KW-0808">Transferase</keyword>
<reference evidence="5 6" key="1">
    <citation type="submission" date="2023-11" db="EMBL/GenBank/DDBJ databases">
        <authorList>
            <person name="Okamura Y."/>
        </authorList>
    </citation>
    <scope>NUCLEOTIDE SEQUENCE [LARGE SCALE GENOMIC DNA]</scope>
</reference>
<dbReference type="GO" id="GO:0004102">
    <property type="term" value="F:choline O-acetyltransferase activity"/>
    <property type="evidence" value="ECO:0007669"/>
    <property type="project" value="TreeGrafter"/>
</dbReference>
<dbReference type="InterPro" id="IPR042572">
    <property type="entry name" value="Carn_acyl_trans_N"/>
</dbReference>
<dbReference type="Gene3D" id="1.10.275.20">
    <property type="entry name" value="Choline/Carnitine o-acyltransferase"/>
    <property type="match status" value="1"/>
</dbReference>
<dbReference type="PANTHER" id="PTHR22589">
    <property type="entry name" value="CARNITINE O-ACYLTRANSFERASE"/>
    <property type="match status" value="1"/>
</dbReference>
<dbReference type="EMBL" id="CAVLEF010000005">
    <property type="protein sequence ID" value="CAK1543738.1"/>
    <property type="molecule type" value="Genomic_DNA"/>
</dbReference>
<dbReference type="GO" id="GO:0007274">
    <property type="term" value="P:neuromuscular synaptic transmission"/>
    <property type="evidence" value="ECO:0007669"/>
    <property type="project" value="TreeGrafter"/>
</dbReference>
<evidence type="ECO:0000256" key="1">
    <source>
        <dbReference type="ARBA" id="ARBA00005005"/>
    </source>
</evidence>
<proteinExistence type="predicted"/>
<evidence type="ECO:0000256" key="3">
    <source>
        <dbReference type="ARBA" id="ARBA00048999"/>
    </source>
</evidence>
<dbReference type="Pfam" id="PF00755">
    <property type="entry name" value="Carn_acyltransf"/>
    <property type="match status" value="1"/>
</dbReference>
<dbReference type="GO" id="GO:0043005">
    <property type="term" value="C:neuron projection"/>
    <property type="evidence" value="ECO:0007669"/>
    <property type="project" value="TreeGrafter"/>
</dbReference>
<dbReference type="AlphaFoldDB" id="A0AAV1J6B4"/>
<name>A0AAV1J6B4_9NEOP</name>
<accession>A0AAV1J6B4</accession>
<dbReference type="InterPro" id="IPR039551">
    <property type="entry name" value="Cho/carn_acyl_trans"/>
</dbReference>
<feature type="domain" description="Choline/carnitine acyltransferase" evidence="4">
    <location>
        <begin position="56"/>
        <end position="115"/>
    </location>
</feature>
<comment type="caution">
    <text evidence="5">The sequence shown here is derived from an EMBL/GenBank/DDBJ whole genome shotgun (WGS) entry which is preliminary data.</text>
</comment>
<dbReference type="GO" id="GO:0008292">
    <property type="term" value="P:acetylcholine biosynthetic process"/>
    <property type="evidence" value="ECO:0007669"/>
    <property type="project" value="TreeGrafter"/>
</dbReference>
<dbReference type="PANTHER" id="PTHR22589:SF14">
    <property type="entry name" value="CHOLINE O-ACETYLTRANSFERASE"/>
    <property type="match status" value="1"/>
</dbReference>
<evidence type="ECO:0000313" key="6">
    <source>
        <dbReference type="Proteomes" id="UP001497472"/>
    </source>
</evidence>
<gene>
    <name evidence="5" type="ORF">LNINA_LOCUS3535</name>
</gene>
<sequence>MIKISYFNHTATLNIKVKLNEAGWGESLLSLPKKWLSTQMSGAEDDEFQYVTVAKLPVPDLQATIDTYLDFTSVILNPQQQENTRDLAKKFIEDVGPKLQSILLQRQKEKVNWANGEVSLPNS</sequence>
<comment type="catalytic activity">
    <reaction evidence="3">
        <text>4,8-dimethylnonanoyl-CoA + (R)-carnitine = O-4,8-dimethylnonanoyl-(R)-carnitine + CoA</text>
        <dbReference type="Rhea" id="RHEA:44860"/>
        <dbReference type="ChEBI" id="CHEBI:16347"/>
        <dbReference type="ChEBI" id="CHEBI:57287"/>
        <dbReference type="ChEBI" id="CHEBI:77061"/>
        <dbReference type="ChEBI" id="CHEBI:84654"/>
    </reaction>
</comment>
<evidence type="ECO:0000256" key="2">
    <source>
        <dbReference type="ARBA" id="ARBA00023315"/>
    </source>
</evidence>
<dbReference type="GO" id="GO:0045202">
    <property type="term" value="C:synapse"/>
    <property type="evidence" value="ECO:0007669"/>
    <property type="project" value="GOC"/>
</dbReference>